<dbReference type="PATRIC" id="fig|742823.3.peg.1864"/>
<dbReference type="PANTHER" id="PTHR21090">
    <property type="entry name" value="AROM/DEHYDROQUINATE SYNTHASE"/>
    <property type="match status" value="1"/>
</dbReference>
<dbReference type="Gene3D" id="3.65.10.10">
    <property type="entry name" value="Enolpyruvate transferase domain"/>
    <property type="match status" value="2"/>
</dbReference>
<dbReference type="HOGENOM" id="CLU_024321_0_0_4"/>
<protein>
    <recommendedName>
        <fullName evidence="7">3-phosphoshikimate 1-carboxyvinyltransferase</fullName>
        <ecNumber evidence="7">2.5.1.19</ecNumber>
    </recommendedName>
    <alternativeName>
        <fullName evidence="7">5-enolpyruvylshikimate-3-phosphate synthase</fullName>
        <shortName evidence="7">EPSP synthase</shortName>
        <shortName evidence="7">EPSPS</shortName>
    </alternativeName>
</protein>
<evidence type="ECO:0000256" key="3">
    <source>
        <dbReference type="ARBA" id="ARBA00022605"/>
    </source>
</evidence>
<dbReference type="SUPFAM" id="SSF55205">
    <property type="entry name" value="EPT/RTPC-like"/>
    <property type="match status" value="1"/>
</dbReference>
<evidence type="ECO:0000256" key="6">
    <source>
        <dbReference type="ARBA" id="ARBA00044633"/>
    </source>
</evidence>
<feature type="binding site" evidence="7">
    <location>
        <position position="21"/>
    </location>
    <ligand>
        <name>3-phosphoshikimate</name>
        <dbReference type="ChEBI" id="CHEBI:145989"/>
    </ligand>
</feature>
<feature type="binding site" evidence="7">
    <location>
        <position position="113"/>
    </location>
    <ligand>
        <name>phosphoenolpyruvate</name>
        <dbReference type="ChEBI" id="CHEBI:58702"/>
    </ligand>
</feature>
<dbReference type="Proteomes" id="UP000005835">
    <property type="component" value="Unassembled WGS sequence"/>
</dbReference>
<dbReference type="GO" id="GO:0008652">
    <property type="term" value="P:amino acid biosynthetic process"/>
    <property type="evidence" value="ECO:0007669"/>
    <property type="project" value="UniProtKB-KW"/>
</dbReference>
<dbReference type="HAMAP" id="MF_00210">
    <property type="entry name" value="EPSP_synth"/>
    <property type="match status" value="1"/>
</dbReference>
<dbReference type="GO" id="GO:0003866">
    <property type="term" value="F:3-phosphoshikimate 1-carboxyvinyltransferase activity"/>
    <property type="evidence" value="ECO:0007669"/>
    <property type="project" value="UniProtKB-UniRule"/>
</dbReference>
<dbReference type="EC" id="2.5.1.19" evidence="7"/>
<feature type="active site" description="Proton acceptor" evidence="7">
    <location>
        <position position="299"/>
    </location>
</feature>
<feature type="binding site" evidence="7">
    <location>
        <position position="156"/>
    </location>
    <ligand>
        <name>3-phosphoshikimate</name>
        <dbReference type="ChEBI" id="CHEBI:145989"/>
    </ligand>
</feature>
<comment type="subcellular location">
    <subcellularLocation>
        <location evidence="7">Cytoplasm</location>
    </subcellularLocation>
</comment>
<comment type="subunit">
    <text evidence="7">Monomer.</text>
</comment>
<dbReference type="InterPro" id="IPR036968">
    <property type="entry name" value="Enolpyruvate_Tfrase_sf"/>
</dbReference>
<comment type="caution">
    <text evidence="9">The sequence shown here is derived from an EMBL/GenBank/DDBJ whole genome shotgun (WGS) entry which is preliminary data.</text>
</comment>
<keyword evidence="3 7" id="KW-0028">Amino-acid biosynthesis</keyword>
<proteinExistence type="inferred from homology"/>
<dbReference type="InterPro" id="IPR023193">
    <property type="entry name" value="EPSP_synthase_CS"/>
</dbReference>
<evidence type="ECO:0000313" key="9">
    <source>
        <dbReference type="EMBL" id="EKB30526.1"/>
    </source>
</evidence>
<accession>K1JJZ9</accession>
<dbReference type="AlphaFoldDB" id="K1JJZ9"/>
<dbReference type="InterPro" id="IPR001986">
    <property type="entry name" value="Enolpyruvate_Tfrase_dom"/>
</dbReference>
<dbReference type="PIRSF" id="PIRSF000505">
    <property type="entry name" value="EPSPS"/>
    <property type="match status" value="1"/>
</dbReference>
<feature type="binding site" evidence="7">
    <location>
        <position position="372"/>
    </location>
    <ligand>
        <name>phosphoenolpyruvate</name>
        <dbReference type="ChEBI" id="CHEBI:58702"/>
    </ligand>
</feature>
<feature type="domain" description="Enolpyruvate transferase" evidence="8">
    <location>
        <begin position="10"/>
        <end position="406"/>
    </location>
</feature>
<evidence type="ECO:0000256" key="2">
    <source>
        <dbReference type="ARBA" id="ARBA00009948"/>
    </source>
</evidence>
<feature type="binding site" evidence="7">
    <location>
        <position position="25"/>
    </location>
    <ligand>
        <name>3-phosphoshikimate</name>
        <dbReference type="ChEBI" id="CHEBI:145989"/>
    </ligand>
</feature>
<dbReference type="InterPro" id="IPR006264">
    <property type="entry name" value="EPSP_synthase"/>
</dbReference>
<feature type="binding site" evidence="7">
    <location>
        <position position="299"/>
    </location>
    <ligand>
        <name>3-phosphoshikimate</name>
        <dbReference type="ChEBI" id="CHEBI:145989"/>
    </ligand>
</feature>
<feature type="binding site" evidence="7">
    <location>
        <position position="183"/>
    </location>
    <ligand>
        <name>3-phosphoshikimate</name>
        <dbReference type="ChEBI" id="CHEBI:145989"/>
    </ligand>
</feature>
<keyword evidence="7" id="KW-0963">Cytoplasm</keyword>
<dbReference type="InterPro" id="IPR013792">
    <property type="entry name" value="RNA3'P_cycl/enolpyr_Trfase_a/b"/>
</dbReference>
<evidence type="ECO:0000259" key="8">
    <source>
        <dbReference type="Pfam" id="PF00275"/>
    </source>
</evidence>
<evidence type="ECO:0000256" key="5">
    <source>
        <dbReference type="ARBA" id="ARBA00023141"/>
    </source>
</evidence>
<comment type="pathway">
    <text evidence="1 7">Metabolic intermediate biosynthesis; chorismate biosynthesis; chorismate from D-erythrose 4-phosphate and phosphoenolpyruvate: step 6/7.</text>
</comment>
<keyword evidence="5 7" id="KW-0057">Aromatic amino acid biosynthesis</keyword>
<dbReference type="GO" id="GO:0005737">
    <property type="term" value="C:cytoplasm"/>
    <property type="evidence" value="ECO:0007669"/>
    <property type="project" value="UniProtKB-SubCell"/>
</dbReference>
<dbReference type="OrthoDB" id="9809920at2"/>
<dbReference type="PROSITE" id="PS00885">
    <property type="entry name" value="EPSP_SYNTHASE_2"/>
    <property type="match status" value="1"/>
</dbReference>
<comment type="function">
    <text evidence="7">Catalyzes the transfer of the enolpyruvyl moiety of phosphoenolpyruvate (PEP) to the 5-hydroxyl of shikimate-3-phosphate (S3P) to produce enolpyruvyl shikimate-3-phosphate and inorganic phosphate.</text>
</comment>
<name>K1JJZ9_9BURK</name>
<feature type="binding site" evidence="7">
    <location>
        <position position="20"/>
    </location>
    <ligand>
        <name>3-phosphoshikimate</name>
        <dbReference type="ChEBI" id="CHEBI:145989"/>
    </ligand>
</feature>
<gene>
    <name evidence="7" type="primary">aroA</name>
    <name evidence="9" type="ORF">HMPREF9465_01870</name>
</gene>
<dbReference type="GO" id="GO:0009423">
    <property type="term" value="P:chorismate biosynthetic process"/>
    <property type="evidence" value="ECO:0007669"/>
    <property type="project" value="UniProtKB-UniRule"/>
</dbReference>
<reference evidence="9 10" key="1">
    <citation type="submission" date="2012-05" db="EMBL/GenBank/DDBJ databases">
        <title>The Genome Sequence of Sutterella wadsworthensis 2_1_59BFAA.</title>
        <authorList>
            <consortium name="The Broad Institute Genome Sequencing Platform"/>
            <person name="Earl A."/>
            <person name="Ward D."/>
            <person name="Feldgarden M."/>
            <person name="Gevers D."/>
            <person name="Daigneault M."/>
            <person name="Strauss J."/>
            <person name="Allen-Vercoe E."/>
            <person name="Walker B."/>
            <person name="Young S.K."/>
            <person name="Zeng Q."/>
            <person name="Gargeya S."/>
            <person name="Fitzgerald M."/>
            <person name="Haas B."/>
            <person name="Abouelleil A."/>
            <person name="Alvarado L."/>
            <person name="Arachchi H.M."/>
            <person name="Berlin A.M."/>
            <person name="Chapman S.B."/>
            <person name="Goldberg J."/>
            <person name="Griggs A."/>
            <person name="Gujja S."/>
            <person name="Hansen M."/>
            <person name="Howarth C."/>
            <person name="Imamovic A."/>
            <person name="Larimer J."/>
            <person name="McCowen C."/>
            <person name="Montmayeur A."/>
            <person name="Murphy C."/>
            <person name="Neiman D."/>
            <person name="Pearson M."/>
            <person name="Priest M."/>
            <person name="Roberts A."/>
            <person name="Saif S."/>
            <person name="Shea T."/>
            <person name="Sisk P."/>
            <person name="Sykes S."/>
            <person name="Wortman J."/>
            <person name="Nusbaum C."/>
            <person name="Birren B."/>
        </authorList>
    </citation>
    <scope>NUCLEOTIDE SEQUENCE [LARGE SCALE GENOMIC DNA]</scope>
    <source>
        <strain evidence="9 10">2_1_59BFAA</strain>
    </source>
</reference>
<evidence type="ECO:0000313" key="10">
    <source>
        <dbReference type="Proteomes" id="UP000005835"/>
    </source>
</evidence>
<evidence type="ECO:0000256" key="1">
    <source>
        <dbReference type="ARBA" id="ARBA00004811"/>
    </source>
</evidence>
<feature type="binding site" evidence="7">
    <location>
        <position position="157"/>
    </location>
    <ligand>
        <name>3-phosphoshikimate</name>
        <dbReference type="ChEBI" id="CHEBI:145989"/>
    </ligand>
</feature>
<evidence type="ECO:0000256" key="4">
    <source>
        <dbReference type="ARBA" id="ARBA00022679"/>
    </source>
</evidence>
<dbReference type="STRING" id="742823.HMPREF9465_01870"/>
<evidence type="ECO:0000256" key="7">
    <source>
        <dbReference type="HAMAP-Rule" id="MF_00210"/>
    </source>
</evidence>
<comment type="similarity">
    <text evidence="2 7">Belongs to the EPSP synthase family.</text>
</comment>
<comment type="caution">
    <text evidence="7">Lacks conserved residue(s) required for the propagation of feature annotation.</text>
</comment>
<dbReference type="PANTHER" id="PTHR21090:SF5">
    <property type="entry name" value="PENTAFUNCTIONAL AROM POLYPEPTIDE"/>
    <property type="match status" value="1"/>
</dbReference>
<dbReference type="Pfam" id="PF00275">
    <property type="entry name" value="EPSP_synthase"/>
    <property type="match status" value="1"/>
</dbReference>
<dbReference type="EMBL" id="ADMG01000040">
    <property type="protein sequence ID" value="EKB30526.1"/>
    <property type="molecule type" value="Genomic_DNA"/>
</dbReference>
<dbReference type="eggNOG" id="COG0128">
    <property type="taxonomic scope" value="Bacteria"/>
</dbReference>
<feature type="binding site" evidence="7">
    <location>
        <position position="330"/>
    </location>
    <ligand>
        <name>phosphoenolpyruvate</name>
        <dbReference type="ChEBI" id="CHEBI:58702"/>
    </ligand>
</feature>
<organism evidence="9 10">
    <name type="scientific">Sutterella wadsworthensis 2_1_59BFAA</name>
    <dbReference type="NCBI Taxonomy" id="742823"/>
    <lineage>
        <taxon>Bacteria</taxon>
        <taxon>Pseudomonadati</taxon>
        <taxon>Pseudomonadota</taxon>
        <taxon>Betaproteobacteria</taxon>
        <taxon>Burkholderiales</taxon>
        <taxon>Sutterellaceae</taxon>
        <taxon>Sutterella</taxon>
    </lineage>
</organism>
<feature type="binding site" evidence="7">
    <location>
        <position position="157"/>
    </location>
    <ligand>
        <name>phosphoenolpyruvate</name>
        <dbReference type="ChEBI" id="CHEBI:58702"/>
    </ligand>
</feature>
<dbReference type="NCBIfam" id="TIGR01356">
    <property type="entry name" value="aroA"/>
    <property type="match status" value="1"/>
</dbReference>
<feature type="binding site" evidence="7">
    <location>
        <position position="85"/>
    </location>
    <ligand>
        <name>phosphoenolpyruvate</name>
        <dbReference type="ChEBI" id="CHEBI:58702"/>
    </ligand>
</feature>
<feature type="binding site" evidence="7">
    <location>
        <position position="20"/>
    </location>
    <ligand>
        <name>phosphoenolpyruvate</name>
        <dbReference type="ChEBI" id="CHEBI:58702"/>
    </ligand>
</feature>
<keyword evidence="4 7" id="KW-0808">Transferase</keyword>
<comment type="catalytic activity">
    <reaction evidence="6">
        <text>3-phosphoshikimate + phosphoenolpyruvate = 5-O-(1-carboxyvinyl)-3-phosphoshikimate + phosphate</text>
        <dbReference type="Rhea" id="RHEA:21256"/>
        <dbReference type="ChEBI" id="CHEBI:43474"/>
        <dbReference type="ChEBI" id="CHEBI:57701"/>
        <dbReference type="ChEBI" id="CHEBI:58702"/>
        <dbReference type="ChEBI" id="CHEBI:145989"/>
        <dbReference type="EC" id="2.5.1.19"/>
    </reaction>
    <physiologicalReaction direction="left-to-right" evidence="6">
        <dbReference type="Rhea" id="RHEA:21257"/>
    </physiologicalReaction>
</comment>
<dbReference type="UniPathway" id="UPA00053">
    <property type="reaction ID" value="UER00089"/>
</dbReference>
<feature type="binding site" evidence="7">
    <location>
        <position position="155"/>
    </location>
    <ligand>
        <name>3-phosphoshikimate</name>
        <dbReference type="ChEBI" id="CHEBI:145989"/>
    </ligand>
</feature>
<dbReference type="GO" id="GO:0009073">
    <property type="term" value="P:aromatic amino acid family biosynthetic process"/>
    <property type="evidence" value="ECO:0007669"/>
    <property type="project" value="UniProtKB-KW"/>
</dbReference>
<feature type="binding site" evidence="7">
    <location>
        <position position="326"/>
    </location>
    <ligand>
        <name>3-phosphoshikimate</name>
        <dbReference type="ChEBI" id="CHEBI:145989"/>
    </ligand>
</feature>
<keyword evidence="10" id="KW-1185">Reference proteome</keyword>
<dbReference type="CDD" id="cd01556">
    <property type="entry name" value="EPSP_synthase"/>
    <property type="match status" value="1"/>
</dbReference>
<feature type="binding site" evidence="7">
    <location>
        <position position="398"/>
    </location>
    <ligand>
        <name>phosphoenolpyruvate</name>
        <dbReference type="ChEBI" id="CHEBI:58702"/>
    </ligand>
</feature>
<sequence>MIATIQKGFLSGKIPAISSKSYAHRLLIAAALADRPTTVRCATVSEDILTASRVLKAMGASVERTDDGFIVEPVSTQPAYCGESGTIERFILPVACALGLDASITGHGRLPERPLIPLYEELRDHGIELSPQGVFPLKTKGRLPAGDYAIAADVSSQFIGGLLFALSVVPGTSTLTLTGRIESAPYIDMTLDVLALFGARITRSEDGRRFTVEGLERLRSPGAAEVEGDWSNSAFWLCAGALGRGVTLTGLRADSRQGDRAVVKLLEAFGAEVSMTEDAVTVRPGALRGMTVNAPQIPDLVPVLSVVAAFAEGETRFINAGRLRIKESDRLATTRQLLEDLGADVEEIPDGLVVRGRTALRGGACDGTRDHRIVMSAAVAGARTCTPVVIRGAQAVRKSYPDFFDDFARLGGLVFQED</sequence>
<dbReference type="RefSeq" id="WP_005436395.1">
    <property type="nucleotide sequence ID" value="NZ_JH815519.1"/>
</dbReference>